<evidence type="ECO:0000256" key="2">
    <source>
        <dbReference type="SAM" id="SignalP"/>
    </source>
</evidence>
<keyword evidence="1" id="KW-0472">Membrane</keyword>
<reference evidence="3 4" key="1">
    <citation type="submission" date="2024-04" db="EMBL/GenBank/DDBJ databases">
        <authorList>
            <person name="Waldvogel A.-M."/>
            <person name="Schoenle A."/>
        </authorList>
    </citation>
    <scope>NUCLEOTIDE SEQUENCE [LARGE SCALE GENOMIC DNA]</scope>
</reference>
<dbReference type="EMBL" id="OZ035834">
    <property type="protein sequence ID" value="CAL1576003.1"/>
    <property type="molecule type" value="Genomic_DNA"/>
</dbReference>
<evidence type="ECO:0000313" key="4">
    <source>
        <dbReference type="Proteomes" id="UP001497482"/>
    </source>
</evidence>
<evidence type="ECO:0000256" key="1">
    <source>
        <dbReference type="SAM" id="Phobius"/>
    </source>
</evidence>
<dbReference type="AlphaFoldDB" id="A0AAV2JGU8"/>
<proteinExistence type="predicted"/>
<keyword evidence="4" id="KW-1185">Reference proteome</keyword>
<gene>
    <name evidence="3" type="ORF">KC01_LOCUS7464</name>
</gene>
<feature type="transmembrane region" description="Helical" evidence="1">
    <location>
        <begin position="61"/>
        <end position="85"/>
    </location>
</feature>
<sequence length="122" mass="12807">MILTVLVLVLSLASLPLCHLVSSGTVGGASRECADLKTASQKYSSPPASSMASLGSCLWTLVWLVILLVIGWPLSVLLGALYGLISPLTTCLGLDRLSDLLLEGANIGRTCAQNMRHSKPLC</sequence>
<feature type="signal peptide" evidence="2">
    <location>
        <begin position="1"/>
        <end position="23"/>
    </location>
</feature>
<accession>A0AAV2JGU8</accession>
<keyword evidence="1" id="KW-0812">Transmembrane</keyword>
<organism evidence="3 4">
    <name type="scientific">Knipowitschia caucasica</name>
    <name type="common">Caucasian dwarf goby</name>
    <name type="synonym">Pomatoschistus caucasicus</name>
    <dbReference type="NCBI Taxonomy" id="637954"/>
    <lineage>
        <taxon>Eukaryota</taxon>
        <taxon>Metazoa</taxon>
        <taxon>Chordata</taxon>
        <taxon>Craniata</taxon>
        <taxon>Vertebrata</taxon>
        <taxon>Euteleostomi</taxon>
        <taxon>Actinopterygii</taxon>
        <taxon>Neopterygii</taxon>
        <taxon>Teleostei</taxon>
        <taxon>Neoteleostei</taxon>
        <taxon>Acanthomorphata</taxon>
        <taxon>Gobiaria</taxon>
        <taxon>Gobiiformes</taxon>
        <taxon>Gobioidei</taxon>
        <taxon>Gobiidae</taxon>
        <taxon>Gobiinae</taxon>
        <taxon>Knipowitschia</taxon>
    </lineage>
</organism>
<protein>
    <submittedName>
        <fullName evidence="3">Uncharacterized protein</fullName>
    </submittedName>
</protein>
<evidence type="ECO:0000313" key="3">
    <source>
        <dbReference type="EMBL" id="CAL1576003.1"/>
    </source>
</evidence>
<keyword evidence="1" id="KW-1133">Transmembrane helix</keyword>
<name>A0AAV2JGU8_KNICA</name>
<dbReference type="PANTHER" id="PTHR39948">
    <property type="entry name" value="GEO11419P1"/>
    <property type="match status" value="1"/>
</dbReference>
<keyword evidence="2" id="KW-0732">Signal</keyword>
<dbReference type="PANTHER" id="PTHR39948:SF1">
    <property type="entry name" value="GEO11419P1"/>
    <property type="match status" value="1"/>
</dbReference>
<feature type="chain" id="PRO_5043461024" evidence="2">
    <location>
        <begin position="24"/>
        <end position="122"/>
    </location>
</feature>
<dbReference type="Proteomes" id="UP001497482">
    <property type="component" value="Chromosome 12"/>
</dbReference>